<organism evidence="1 2">
    <name type="scientific">Sesamum alatum</name>
    <dbReference type="NCBI Taxonomy" id="300844"/>
    <lineage>
        <taxon>Eukaryota</taxon>
        <taxon>Viridiplantae</taxon>
        <taxon>Streptophyta</taxon>
        <taxon>Embryophyta</taxon>
        <taxon>Tracheophyta</taxon>
        <taxon>Spermatophyta</taxon>
        <taxon>Magnoliopsida</taxon>
        <taxon>eudicotyledons</taxon>
        <taxon>Gunneridae</taxon>
        <taxon>Pentapetalae</taxon>
        <taxon>asterids</taxon>
        <taxon>lamiids</taxon>
        <taxon>Lamiales</taxon>
        <taxon>Pedaliaceae</taxon>
        <taxon>Sesamum</taxon>
    </lineage>
</organism>
<evidence type="ECO:0000313" key="2">
    <source>
        <dbReference type="Proteomes" id="UP001293254"/>
    </source>
</evidence>
<dbReference type="EMBL" id="JACGWO010000001">
    <property type="protein sequence ID" value="KAK4438588.1"/>
    <property type="molecule type" value="Genomic_DNA"/>
</dbReference>
<evidence type="ECO:0000313" key="1">
    <source>
        <dbReference type="EMBL" id="KAK4438588.1"/>
    </source>
</evidence>
<protein>
    <submittedName>
        <fullName evidence="1">Uncharacterized protein</fullName>
    </submittedName>
</protein>
<keyword evidence="2" id="KW-1185">Reference proteome</keyword>
<accession>A0AAE2CXX7</accession>
<sequence>MPFITETRLLFSGTSCDDKIMTVQTTKNNEITHNRMIIEGGKFNIVWLNEPGWVAAVGRTGHLGSLSRDGCLCELVSGDDSALRTVDVAADLSTRGFVNDGRTDDVVVNMSGILGLESLGSFIDVPRGFFIDRGITSFSVDSCLFFSCGFSELNLQPTKCDEKSAEEFKSL</sequence>
<dbReference type="Proteomes" id="UP001293254">
    <property type="component" value="Unassembled WGS sequence"/>
</dbReference>
<proteinExistence type="predicted"/>
<name>A0AAE2CXX7_9LAMI</name>
<reference evidence="1" key="1">
    <citation type="submission" date="2020-06" db="EMBL/GenBank/DDBJ databases">
        <authorList>
            <person name="Li T."/>
            <person name="Hu X."/>
            <person name="Zhang T."/>
            <person name="Song X."/>
            <person name="Zhang H."/>
            <person name="Dai N."/>
            <person name="Sheng W."/>
            <person name="Hou X."/>
            <person name="Wei L."/>
        </authorList>
    </citation>
    <scope>NUCLEOTIDE SEQUENCE</scope>
    <source>
        <strain evidence="1">3651</strain>
        <tissue evidence="1">Leaf</tissue>
    </source>
</reference>
<gene>
    <name evidence="1" type="ORF">Salat_0193300</name>
</gene>
<dbReference type="AlphaFoldDB" id="A0AAE2CXX7"/>
<comment type="caution">
    <text evidence="1">The sequence shown here is derived from an EMBL/GenBank/DDBJ whole genome shotgun (WGS) entry which is preliminary data.</text>
</comment>
<reference evidence="1" key="2">
    <citation type="journal article" date="2024" name="Plant">
        <title>Genomic evolution and insights into agronomic trait innovations of Sesamum species.</title>
        <authorList>
            <person name="Miao H."/>
            <person name="Wang L."/>
            <person name="Qu L."/>
            <person name="Liu H."/>
            <person name="Sun Y."/>
            <person name="Le M."/>
            <person name="Wang Q."/>
            <person name="Wei S."/>
            <person name="Zheng Y."/>
            <person name="Lin W."/>
            <person name="Duan Y."/>
            <person name="Cao H."/>
            <person name="Xiong S."/>
            <person name="Wang X."/>
            <person name="Wei L."/>
            <person name="Li C."/>
            <person name="Ma Q."/>
            <person name="Ju M."/>
            <person name="Zhao R."/>
            <person name="Li G."/>
            <person name="Mu C."/>
            <person name="Tian Q."/>
            <person name="Mei H."/>
            <person name="Zhang T."/>
            <person name="Gao T."/>
            <person name="Zhang H."/>
        </authorList>
    </citation>
    <scope>NUCLEOTIDE SEQUENCE</scope>
    <source>
        <strain evidence="1">3651</strain>
    </source>
</reference>